<name>A0AAU9SGH4_THLAR</name>
<dbReference type="Proteomes" id="UP000836841">
    <property type="component" value="Chromosome 5"/>
</dbReference>
<keyword evidence="2" id="KW-1185">Reference proteome</keyword>
<dbReference type="AlphaFoldDB" id="A0AAU9SGH4"/>
<dbReference type="EMBL" id="OU466861">
    <property type="protein sequence ID" value="CAH2065528.1"/>
    <property type="molecule type" value="Genomic_DNA"/>
</dbReference>
<protein>
    <submittedName>
        <fullName evidence="1">Uncharacterized protein</fullName>
    </submittedName>
</protein>
<organism evidence="1 2">
    <name type="scientific">Thlaspi arvense</name>
    <name type="common">Field penny-cress</name>
    <dbReference type="NCBI Taxonomy" id="13288"/>
    <lineage>
        <taxon>Eukaryota</taxon>
        <taxon>Viridiplantae</taxon>
        <taxon>Streptophyta</taxon>
        <taxon>Embryophyta</taxon>
        <taxon>Tracheophyta</taxon>
        <taxon>Spermatophyta</taxon>
        <taxon>Magnoliopsida</taxon>
        <taxon>eudicotyledons</taxon>
        <taxon>Gunneridae</taxon>
        <taxon>Pentapetalae</taxon>
        <taxon>rosids</taxon>
        <taxon>malvids</taxon>
        <taxon>Brassicales</taxon>
        <taxon>Brassicaceae</taxon>
        <taxon>Thlaspideae</taxon>
        <taxon>Thlaspi</taxon>
    </lineage>
</organism>
<evidence type="ECO:0000313" key="1">
    <source>
        <dbReference type="EMBL" id="CAH2065528.1"/>
    </source>
</evidence>
<proteinExistence type="predicted"/>
<reference evidence="1 2" key="1">
    <citation type="submission" date="2022-03" db="EMBL/GenBank/DDBJ databases">
        <authorList>
            <person name="Nunn A."/>
            <person name="Chopra R."/>
            <person name="Nunn A."/>
            <person name="Contreras Garrido A."/>
        </authorList>
    </citation>
    <scope>NUCLEOTIDE SEQUENCE [LARGE SCALE GENOMIC DNA]</scope>
</reference>
<evidence type="ECO:0000313" key="2">
    <source>
        <dbReference type="Proteomes" id="UP000836841"/>
    </source>
</evidence>
<sequence>MTNPITRSNKEKELIDLDNQTLARLEQTNRKANKPVKMVAPLVLIQGEDGLLYDAEGNMRNEEGQRLADDGAVIEEQVVPPVAHNAQHTAGIAAGRFKQRTLRDYNRPDQFYANRAAIRPPAFQRNDFGLKPAYYQHVGQHPFHGLPHEHPMDHIERFEDLATSIKANGVSNDFLFWKLFPYSLSGDAVY</sequence>
<gene>
    <name evidence="1" type="ORF">TAV2_LOCUS16703</name>
</gene>
<accession>A0AAU9SGH4</accession>